<proteinExistence type="inferred from homology"/>
<dbReference type="GO" id="GO:0005198">
    <property type="term" value="F:structural molecule activity"/>
    <property type="evidence" value="ECO:0007669"/>
    <property type="project" value="InterPro"/>
</dbReference>
<dbReference type="AlphaFoldDB" id="A0A2T0KLJ0"/>
<evidence type="ECO:0000313" key="11">
    <source>
        <dbReference type="Proteomes" id="UP000239415"/>
    </source>
</evidence>
<evidence type="ECO:0000256" key="4">
    <source>
        <dbReference type="ARBA" id="ARBA00016244"/>
    </source>
</evidence>
<reference evidence="10 11" key="1">
    <citation type="submission" date="2018-03" db="EMBL/GenBank/DDBJ databases">
        <title>Genomic Encyclopedia of Archaeal and Bacterial Type Strains, Phase II (KMG-II): from individual species to whole genera.</title>
        <authorList>
            <person name="Goeker M."/>
        </authorList>
    </citation>
    <scope>NUCLEOTIDE SEQUENCE [LARGE SCALE GENOMIC DNA]</scope>
    <source>
        <strain evidence="10 11">DSM 43146</strain>
    </source>
</reference>
<dbReference type="RefSeq" id="WP_106315868.1">
    <property type="nucleotide sequence ID" value="NZ_BOMO01000016.1"/>
</dbReference>
<evidence type="ECO:0000256" key="3">
    <source>
        <dbReference type="ARBA" id="ARBA00009677"/>
    </source>
</evidence>
<dbReference type="Pfam" id="PF00460">
    <property type="entry name" value="Flg_bb_rod"/>
    <property type="match status" value="1"/>
</dbReference>
<dbReference type="GO" id="GO:0009424">
    <property type="term" value="C:bacterial-type flagellum hook"/>
    <property type="evidence" value="ECO:0007669"/>
    <property type="project" value="InterPro"/>
</dbReference>
<comment type="caution">
    <text evidence="10">The sequence shown here is derived from an EMBL/GenBank/DDBJ whole genome shotgun (WGS) entry which is preliminary data.</text>
</comment>
<dbReference type="InterPro" id="IPR010930">
    <property type="entry name" value="Flg_bb/hook_C_dom"/>
</dbReference>
<dbReference type="OrthoDB" id="9802553at2"/>
<feature type="domain" description="Flagellar hook-associated protein FlgK helical" evidence="9">
    <location>
        <begin position="103"/>
        <end position="332"/>
    </location>
</feature>
<dbReference type="InterPro" id="IPR002371">
    <property type="entry name" value="FlgK"/>
</dbReference>
<keyword evidence="10" id="KW-0969">Cilium</keyword>
<dbReference type="Pfam" id="PF22638">
    <property type="entry name" value="FlgK_D1"/>
    <property type="match status" value="1"/>
</dbReference>
<feature type="domain" description="Flagellar basal-body/hook protein C-terminal" evidence="8">
    <location>
        <begin position="456"/>
        <end position="494"/>
    </location>
</feature>
<sequence length="501" mass="52847">MGSTFGGLNTALTSLYAQRRGLDVTGQNIANANTEGYTRQRVVMHAQNANLVPGIYATTDAVGSGVTVSSVERLRNSALDHRSYTEHANSAYHNERAGAHALIEDVFGEPSDTALQARLQDMWDGWNAVAANPSQKAPKAALLEQATTVAASLNDAAGALNSQYESTRAGLETYVGEVNKTAASIARLNQEIVVATQAGLQANELMDQRGMQIQKLAELAGATATEMPNGATSVYIGSAQVVAEFNSRTIAIAQPAANRIEDLANYNVSLRWTDLPPEVSVDVGGTMGSQVELLARDGTLAGWSKRLDDVATTLATTVNSVHNGTALDADGNPMPAYGVDGSSGLDFFVERNGRVDADGRPVINAATITVNQDLLNNVDKLAVSSGDPTGQAPPGLKVLDGNRADALADLADSRTGADATYQQLIGDLGVASQSSIRRRDIQNAVTDQVDAARDAESGVNLDEEMTNLLTYQRGYEAASRVLTTIDSMLDQLINRTGLVGR</sequence>
<dbReference type="Pfam" id="PF06429">
    <property type="entry name" value="Flg_bbr_C"/>
    <property type="match status" value="1"/>
</dbReference>
<dbReference type="InterPro" id="IPR053927">
    <property type="entry name" value="FlgK_helical"/>
</dbReference>
<keyword evidence="10" id="KW-0966">Cell projection</keyword>
<evidence type="ECO:0000259" key="8">
    <source>
        <dbReference type="Pfam" id="PF06429"/>
    </source>
</evidence>
<evidence type="ECO:0000256" key="6">
    <source>
        <dbReference type="ARBA" id="ARBA00023143"/>
    </source>
</evidence>
<evidence type="ECO:0000259" key="7">
    <source>
        <dbReference type="Pfam" id="PF00460"/>
    </source>
</evidence>
<protein>
    <recommendedName>
        <fullName evidence="4">Flagellar hook-associated protein 1</fullName>
    </recommendedName>
</protein>
<keyword evidence="5" id="KW-0964">Secreted</keyword>
<dbReference type="EMBL" id="PVMZ01000002">
    <property type="protein sequence ID" value="PRX24347.1"/>
    <property type="molecule type" value="Genomic_DNA"/>
</dbReference>
<dbReference type="GO" id="GO:0005576">
    <property type="term" value="C:extracellular region"/>
    <property type="evidence" value="ECO:0007669"/>
    <property type="project" value="UniProtKB-SubCell"/>
</dbReference>
<feature type="domain" description="Flagellar basal body rod protein N-terminal" evidence="7">
    <location>
        <begin position="8"/>
        <end position="38"/>
    </location>
</feature>
<keyword evidence="11" id="KW-1185">Reference proteome</keyword>
<dbReference type="PANTHER" id="PTHR30033:SF1">
    <property type="entry name" value="FLAGELLAR HOOK-ASSOCIATED PROTEIN 1"/>
    <property type="match status" value="1"/>
</dbReference>
<dbReference type="Proteomes" id="UP000239415">
    <property type="component" value="Unassembled WGS sequence"/>
</dbReference>
<evidence type="ECO:0000256" key="2">
    <source>
        <dbReference type="ARBA" id="ARBA00004613"/>
    </source>
</evidence>
<name>A0A2T0KLJ0_9ACTN</name>
<dbReference type="NCBIfam" id="TIGR02492">
    <property type="entry name" value="flgK_ends"/>
    <property type="match status" value="1"/>
</dbReference>
<comment type="similarity">
    <text evidence="3">Belongs to the flagella basal body rod proteins family.</text>
</comment>
<dbReference type="PANTHER" id="PTHR30033">
    <property type="entry name" value="FLAGELLAR HOOK-ASSOCIATED PROTEIN 1"/>
    <property type="match status" value="1"/>
</dbReference>
<dbReference type="InterPro" id="IPR001444">
    <property type="entry name" value="Flag_bb_rod_N"/>
</dbReference>
<comment type="subcellular location">
    <subcellularLocation>
        <location evidence="1">Bacterial flagellum</location>
    </subcellularLocation>
    <subcellularLocation>
        <location evidence="2">Secreted</location>
    </subcellularLocation>
</comment>
<evidence type="ECO:0000256" key="1">
    <source>
        <dbReference type="ARBA" id="ARBA00004365"/>
    </source>
</evidence>
<evidence type="ECO:0000259" key="9">
    <source>
        <dbReference type="Pfam" id="PF22638"/>
    </source>
</evidence>
<keyword evidence="10" id="KW-0282">Flagellum</keyword>
<organism evidence="10 11">
    <name type="scientific">Actinoplanes italicus</name>
    <dbReference type="NCBI Taxonomy" id="113567"/>
    <lineage>
        <taxon>Bacteria</taxon>
        <taxon>Bacillati</taxon>
        <taxon>Actinomycetota</taxon>
        <taxon>Actinomycetes</taxon>
        <taxon>Micromonosporales</taxon>
        <taxon>Micromonosporaceae</taxon>
        <taxon>Actinoplanes</taxon>
    </lineage>
</organism>
<keyword evidence="6" id="KW-0975">Bacterial flagellum</keyword>
<gene>
    <name evidence="10" type="ORF">CLV67_102122</name>
</gene>
<dbReference type="GO" id="GO:0044780">
    <property type="term" value="P:bacterial-type flagellum assembly"/>
    <property type="evidence" value="ECO:0007669"/>
    <property type="project" value="InterPro"/>
</dbReference>
<accession>A0A2T0KLJ0</accession>
<evidence type="ECO:0000313" key="10">
    <source>
        <dbReference type="EMBL" id="PRX24347.1"/>
    </source>
</evidence>
<evidence type="ECO:0000256" key="5">
    <source>
        <dbReference type="ARBA" id="ARBA00022525"/>
    </source>
</evidence>
<dbReference type="SUPFAM" id="SSF64518">
    <property type="entry name" value="Phase 1 flagellin"/>
    <property type="match status" value="1"/>
</dbReference>